<evidence type="ECO:0000256" key="2">
    <source>
        <dbReference type="ARBA" id="ARBA00010298"/>
    </source>
</evidence>
<keyword evidence="3" id="KW-0333">Golgi apparatus</keyword>
<feature type="domain" description="Non-canonical purine NTP phosphatase/PRRC1" evidence="5">
    <location>
        <begin position="243"/>
        <end position="355"/>
    </location>
</feature>
<evidence type="ECO:0000256" key="4">
    <source>
        <dbReference type="SAM" id="MobiDB-lite"/>
    </source>
</evidence>
<reference evidence="7" key="1">
    <citation type="submission" date="2025-08" db="UniProtKB">
        <authorList>
            <consortium name="RefSeq"/>
        </authorList>
    </citation>
    <scope>IDENTIFICATION</scope>
    <source>
        <tissue evidence="7">Muscle</tissue>
    </source>
</reference>
<feature type="compositionally biased region" description="Polar residues" evidence="4">
    <location>
        <begin position="28"/>
        <end position="91"/>
    </location>
</feature>
<dbReference type="GeneID" id="106466457"/>
<dbReference type="Pfam" id="PF01931">
    <property type="entry name" value="NTPase_I-T"/>
    <property type="match status" value="1"/>
</dbReference>
<dbReference type="SUPFAM" id="SSF52972">
    <property type="entry name" value="ITPase-like"/>
    <property type="match status" value="1"/>
</dbReference>
<dbReference type="Gene3D" id="3.90.950.10">
    <property type="match status" value="1"/>
</dbReference>
<feature type="region of interest" description="Disordered" evidence="4">
    <location>
        <begin position="111"/>
        <end position="148"/>
    </location>
</feature>
<evidence type="ECO:0000313" key="6">
    <source>
        <dbReference type="Proteomes" id="UP000694941"/>
    </source>
</evidence>
<comment type="subcellular location">
    <subcellularLocation>
        <location evidence="1">Golgi apparatus</location>
    </subcellularLocation>
</comment>
<dbReference type="Proteomes" id="UP000694941">
    <property type="component" value="Unplaced"/>
</dbReference>
<protein>
    <submittedName>
        <fullName evidence="7">Protein PRRC1-B-like isoform X1</fullName>
    </submittedName>
</protein>
<dbReference type="PANTHER" id="PTHR23276">
    <property type="entry name" value="PROTEIN PRRC1"/>
    <property type="match status" value="1"/>
</dbReference>
<accession>A0ABM1T2R2</accession>
<feature type="region of interest" description="Disordered" evidence="4">
    <location>
        <begin position="1"/>
        <end position="94"/>
    </location>
</feature>
<evidence type="ECO:0000313" key="7">
    <source>
        <dbReference type="RefSeq" id="XP_022250168.1"/>
    </source>
</evidence>
<feature type="compositionally biased region" description="Acidic residues" evidence="4">
    <location>
        <begin position="1"/>
        <end position="10"/>
    </location>
</feature>
<comment type="similarity">
    <text evidence="2">Belongs to the PRRC1 family.</text>
</comment>
<dbReference type="InterPro" id="IPR026534">
    <property type="entry name" value="PRRC1"/>
</dbReference>
<evidence type="ECO:0000256" key="1">
    <source>
        <dbReference type="ARBA" id="ARBA00004555"/>
    </source>
</evidence>
<evidence type="ECO:0000259" key="5">
    <source>
        <dbReference type="Pfam" id="PF01931"/>
    </source>
</evidence>
<dbReference type="PANTHER" id="PTHR23276:SF2">
    <property type="entry name" value="PROTEIN PRRC1"/>
    <property type="match status" value="1"/>
</dbReference>
<dbReference type="InterPro" id="IPR026533">
    <property type="entry name" value="NTPase/PRRC1"/>
</dbReference>
<feature type="compositionally biased region" description="Low complexity" evidence="4">
    <location>
        <begin position="134"/>
        <end position="148"/>
    </location>
</feature>
<dbReference type="InterPro" id="IPR029001">
    <property type="entry name" value="ITPase-like_fam"/>
</dbReference>
<gene>
    <name evidence="7" type="primary">LOC106466457</name>
</gene>
<organism evidence="6 7">
    <name type="scientific">Limulus polyphemus</name>
    <name type="common">Atlantic horseshoe crab</name>
    <dbReference type="NCBI Taxonomy" id="6850"/>
    <lineage>
        <taxon>Eukaryota</taxon>
        <taxon>Metazoa</taxon>
        <taxon>Ecdysozoa</taxon>
        <taxon>Arthropoda</taxon>
        <taxon>Chelicerata</taxon>
        <taxon>Merostomata</taxon>
        <taxon>Xiphosura</taxon>
        <taxon>Limulidae</taxon>
        <taxon>Limulus</taxon>
    </lineage>
</organism>
<name>A0ABM1T2R2_LIMPO</name>
<evidence type="ECO:0000256" key="3">
    <source>
        <dbReference type="ARBA" id="ARBA00023034"/>
    </source>
</evidence>
<keyword evidence="6" id="KW-1185">Reference proteome</keyword>
<dbReference type="RefSeq" id="XP_022250168.1">
    <property type="nucleotide sequence ID" value="XM_022394460.1"/>
</dbReference>
<feature type="compositionally biased region" description="Polar residues" evidence="4">
    <location>
        <begin position="121"/>
        <end position="133"/>
    </location>
</feature>
<sequence>MMEEVNEDANGESSFEFVNNKGEDGLGTVQSSNTLTSVVPSSVQGVITNPDITPQPPISTNTNLKSNSPTPPQQSFLPPSGLPTSPASFPSTVLPPQPIPMFPVVPGNSTTVSSGVGVSQPLMSSEGQGSSERSYYTPQTSSSIPSPSTVPVQMMPQPMQPVPMVSTQSATINLPLDNTAQPPLPEVDQSQGGGVWGWLKSHELLNKVAEKAKNSVDSMITTLDPGMKEYIYSGGDIDVVVASDKEVKVSPIREAFQQVFGRASVKGIAAQAQTIASQPIGFSAGVKGAEERINYLHQQGLVQPFQIVVAVENFLAELTPDSWYDIGCLILQDMKSGITLQTFTQATPVPQQYLLQAQDRTPPDYPLGWSGYAVTIGHIIGPALGVPHTEWQAALTGVSRRESLFMAAKALAGLYKARFQR</sequence>
<proteinExistence type="inferred from homology"/>